<dbReference type="Proteomes" id="UP000288758">
    <property type="component" value="Chromosome"/>
</dbReference>
<evidence type="ECO:0000259" key="1">
    <source>
        <dbReference type="SMART" id="SM00382"/>
    </source>
</evidence>
<dbReference type="GO" id="GO:0005524">
    <property type="term" value="F:ATP binding"/>
    <property type="evidence" value="ECO:0007669"/>
    <property type="project" value="InterPro"/>
</dbReference>
<dbReference type="AlphaFoldDB" id="A0A410RXC0"/>
<dbReference type="InterPro" id="IPR052934">
    <property type="entry name" value="Methyl-DNA_Rec/Restrict_Enz"/>
</dbReference>
<name>A0A410RXC0_CORCK</name>
<feature type="domain" description="AAA+ ATPase" evidence="1">
    <location>
        <begin position="294"/>
        <end position="484"/>
    </location>
</feature>
<dbReference type="Gene3D" id="3.40.50.300">
    <property type="entry name" value="P-loop containing nucleotide triphosphate hydrolases"/>
    <property type="match status" value="1"/>
</dbReference>
<sequence length="643" mass="71839">MSNARFWFVPLKDIAPAEQQAHLAAKDEVRASDLPASFNVPSKLFSEGIRAGHVLALHDGDKVSALARVLALESAGSLHWRRLPMVEAPELSATPELREVNGTEAQQFKLGIDAVLRDVPASSLATTTPATTTPASGARYWKVAPGRNGVAWPEWRQRGIAAIGWPDLGDISTLSEVDFQALSKAKYNKSKRSEGPYQVRLFRAIQPGDRVIANNGRTSILGVGTVTEGYRYRPGEHTVEGEDFPHQIKVKWDDTTTRDIEDQADWTRTLRELPQEKFETLVGWSGAVPFSVTDPSNIILYGPPGTGKTYNVRRRALELLGDATATDVPNDHVQAEWERLWQAGQIVFCTFHQAFAYEEFVEGLRAITDEDGDVHYRVEPGIFKRIAVTAAQQRKDAFVLVIDEINRANIARVFGELITLLEPDKRLGSPNELRVQLPSSKEWFGVPPNLHVVGTMNTADRSIALMDVALRRRFTFEEMMPDAEALSDALAEAKVDEVLRALVVAVFTKLNERLRYLYDREHQIGHAYFFGVRSLDGLRAVFADRILPLLQEYFYGQWDKVALALGYPIKADGTPKEVRSTEHANGTFLTTQKLDEKTVLGFDHDEYVDQVAWDVHPAFRPRGKAADAWLKEAFDELVVAKGT</sequence>
<protein>
    <submittedName>
        <fullName evidence="2">5-methylcytosine-specific restriction related enzyme</fullName>
    </submittedName>
</protein>
<dbReference type="Pfam" id="PF07728">
    <property type="entry name" value="AAA_5"/>
    <property type="match status" value="1"/>
</dbReference>
<accession>A0A410RXC0</accession>
<proteinExistence type="predicted"/>
<dbReference type="RefSeq" id="WP_128798080.1">
    <property type="nucleotide sequence ID" value="NZ_CP034669.1"/>
</dbReference>
<dbReference type="PANTHER" id="PTHR37291">
    <property type="entry name" value="5-METHYLCYTOSINE-SPECIFIC RESTRICTION ENZYME B"/>
    <property type="match status" value="1"/>
</dbReference>
<evidence type="ECO:0000313" key="3">
    <source>
        <dbReference type="Proteomes" id="UP000288758"/>
    </source>
</evidence>
<evidence type="ECO:0000313" key="2">
    <source>
        <dbReference type="EMBL" id="QAT86523.1"/>
    </source>
</evidence>
<dbReference type="SUPFAM" id="SSF52540">
    <property type="entry name" value="P-loop containing nucleoside triphosphate hydrolases"/>
    <property type="match status" value="1"/>
</dbReference>
<gene>
    <name evidence="2" type="ORF">EJ065_4983</name>
</gene>
<dbReference type="GO" id="GO:0016887">
    <property type="term" value="F:ATP hydrolysis activity"/>
    <property type="evidence" value="ECO:0007669"/>
    <property type="project" value="InterPro"/>
</dbReference>
<dbReference type="PANTHER" id="PTHR37291:SF1">
    <property type="entry name" value="TYPE IV METHYL-DIRECTED RESTRICTION ENZYME ECOKMCRB SUBUNIT"/>
    <property type="match status" value="1"/>
</dbReference>
<organism evidence="2 3">
    <name type="scientific">Corallococcus coralloides</name>
    <name type="common">Myxococcus coralloides</name>
    <dbReference type="NCBI Taxonomy" id="184914"/>
    <lineage>
        <taxon>Bacteria</taxon>
        <taxon>Pseudomonadati</taxon>
        <taxon>Myxococcota</taxon>
        <taxon>Myxococcia</taxon>
        <taxon>Myxococcales</taxon>
        <taxon>Cystobacterineae</taxon>
        <taxon>Myxococcaceae</taxon>
        <taxon>Corallococcus</taxon>
    </lineage>
</organism>
<reference evidence="2 3" key="1">
    <citation type="submission" date="2018-12" db="EMBL/GenBank/DDBJ databases">
        <title>Complete Genome Sequence of the Corallopyronin A producing Myxobacterium Corallococcus coralloides B035.</title>
        <authorList>
            <person name="Bouhired S.M."/>
            <person name="Rupp O."/>
            <person name="Blom J."/>
            <person name="Schaeberle T.F."/>
            <person name="Kehraus S."/>
            <person name="Schiefer A."/>
            <person name="Pfarr K."/>
            <person name="Goesmann A."/>
            <person name="Hoerauf A."/>
            <person name="Koenig G.M."/>
        </authorList>
    </citation>
    <scope>NUCLEOTIDE SEQUENCE [LARGE SCALE GENOMIC DNA]</scope>
    <source>
        <strain evidence="2 3">B035</strain>
    </source>
</reference>
<dbReference type="InterPro" id="IPR003593">
    <property type="entry name" value="AAA+_ATPase"/>
</dbReference>
<dbReference type="SMART" id="SM00382">
    <property type="entry name" value="AAA"/>
    <property type="match status" value="1"/>
</dbReference>
<dbReference type="InterPro" id="IPR011704">
    <property type="entry name" value="ATPase_dyneun-rel_AAA"/>
</dbReference>
<dbReference type="EMBL" id="CP034669">
    <property type="protein sequence ID" value="QAT86523.1"/>
    <property type="molecule type" value="Genomic_DNA"/>
</dbReference>
<dbReference type="InterPro" id="IPR027417">
    <property type="entry name" value="P-loop_NTPase"/>
</dbReference>